<organism evidence="2 3">
    <name type="scientific">Escovopsis weberi</name>
    <dbReference type="NCBI Taxonomy" id="150374"/>
    <lineage>
        <taxon>Eukaryota</taxon>
        <taxon>Fungi</taxon>
        <taxon>Dikarya</taxon>
        <taxon>Ascomycota</taxon>
        <taxon>Pezizomycotina</taxon>
        <taxon>Sordariomycetes</taxon>
        <taxon>Hypocreomycetidae</taxon>
        <taxon>Hypocreales</taxon>
        <taxon>Hypocreaceae</taxon>
        <taxon>Escovopsis</taxon>
    </lineage>
</organism>
<dbReference type="AlphaFoldDB" id="A0A0M8NAG2"/>
<dbReference type="EMBL" id="LGSR01000001">
    <property type="protein sequence ID" value="KOS23400.1"/>
    <property type="molecule type" value="Genomic_DNA"/>
</dbReference>
<evidence type="ECO:0000313" key="3">
    <source>
        <dbReference type="Proteomes" id="UP000053831"/>
    </source>
</evidence>
<dbReference type="Pfam" id="PF11312">
    <property type="entry name" value="Methyltransf_34"/>
    <property type="match status" value="1"/>
</dbReference>
<dbReference type="Proteomes" id="UP000053831">
    <property type="component" value="Unassembled WGS sequence"/>
</dbReference>
<accession>A0A0M8NAG2</accession>
<gene>
    <name evidence="2" type="ORF">ESCO_006602</name>
</gene>
<comment type="caution">
    <text evidence="2">The sequence shown here is derived from an EMBL/GenBank/DDBJ whole genome shotgun (WGS) entry which is preliminary data.</text>
</comment>
<evidence type="ECO:0008006" key="4">
    <source>
        <dbReference type="Google" id="ProtNLM"/>
    </source>
</evidence>
<keyword evidence="3" id="KW-1185">Reference proteome</keyword>
<evidence type="ECO:0000256" key="1">
    <source>
        <dbReference type="SAM" id="MobiDB-lite"/>
    </source>
</evidence>
<dbReference type="STRING" id="150374.A0A0M8NAG2"/>
<reference evidence="2 3" key="1">
    <citation type="submission" date="2015-07" db="EMBL/GenBank/DDBJ databases">
        <title>The genome of the fungus Escovopsis weberi, a specialized disease agent of ant agriculture.</title>
        <authorList>
            <person name="de Man T.J."/>
            <person name="Stajich J.E."/>
            <person name="Kubicek C.P."/>
            <person name="Chenthamara K."/>
            <person name="Atanasova L."/>
            <person name="Druzhinina I.S."/>
            <person name="Birnbaum S."/>
            <person name="Barribeau S.M."/>
            <person name="Teiling C."/>
            <person name="Suen G."/>
            <person name="Currie C."/>
            <person name="Gerardo N.M."/>
        </authorList>
    </citation>
    <scope>NUCLEOTIDE SEQUENCE [LARGE SCALE GENOMIC DNA]</scope>
</reference>
<feature type="compositionally biased region" description="Basic residues" evidence="1">
    <location>
        <begin position="1"/>
        <end position="15"/>
    </location>
</feature>
<name>A0A0M8NAG2_ESCWE</name>
<protein>
    <recommendedName>
        <fullName evidence="4">25S rRNA (Uridine(2843)-N(3))-methyltransferase</fullName>
    </recommendedName>
</protein>
<sequence length="377" mass="41113">MVKKQYHRPKKRPSKAKAQEAAPPDPGQDQEQDHSQNQNQNLEAQAQQQRLLDIFAHAFRDVLASNDFAQRLRDVKHALFDRDFAAAFGSEDLLRVYAARWSPTRALCYASVLQGIGAHLEALQVPPLDAAEPSEPFEPCPDASPPVPLRMLAIGGCAAEHVAFAAYLRAAGARGALTLVDAAPWAPIASLLQERITSPPLLSRYASAAARAAAAPLLGGAQLSAVFARHDVLALGAGRLAELAAAGGRPLLVTLMFTLNELYTTQGIGKTTAFLGTLGDVVPAGSLLLVVDSPGSYSEAAVGREKKKYPMQWLLDHTLLHTERGSREAPRWRRLQSQDSVWFRLPDTLTYPVQLENMRYQMHLYRREETAGAQVSS</sequence>
<dbReference type="OrthoDB" id="6419443at2759"/>
<dbReference type="InterPro" id="IPR021463">
    <property type="entry name" value="Methyltransf_34"/>
</dbReference>
<feature type="region of interest" description="Disordered" evidence="1">
    <location>
        <begin position="1"/>
        <end position="44"/>
    </location>
</feature>
<evidence type="ECO:0000313" key="2">
    <source>
        <dbReference type="EMBL" id="KOS23400.1"/>
    </source>
</evidence>
<proteinExistence type="predicted"/>